<dbReference type="RefSeq" id="WP_130937515.1">
    <property type="nucleotide sequence ID" value="NZ_BMEE01000002.1"/>
</dbReference>
<evidence type="ECO:0000313" key="2">
    <source>
        <dbReference type="Proteomes" id="UP000292372"/>
    </source>
</evidence>
<dbReference type="AlphaFoldDB" id="A0A4Q9FL70"/>
<keyword evidence="2" id="KW-1185">Reference proteome</keyword>
<sequence>MKNSDEIKNAKAENFYYIGKRLREIRDDLIEKDDVADKRDSFFSRKNVCDRLGIDYSTLTNVERGTISITTFKLIMYYYTVGYNPMWIILEDNEFIPKQNMGENLFLKEDLQKDFKALESVVSQALSDFKSKL</sequence>
<dbReference type="SUPFAM" id="SSF47413">
    <property type="entry name" value="lambda repressor-like DNA-binding domains"/>
    <property type="match status" value="1"/>
</dbReference>
<gene>
    <name evidence="1" type="ORF">EYD46_12530</name>
</gene>
<dbReference type="GO" id="GO:0003677">
    <property type="term" value="F:DNA binding"/>
    <property type="evidence" value="ECO:0007669"/>
    <property type="project" value="InterPro"/>
</dbReference>
<dbReference type="InterPro" id="IPR010982">
    <property type="entry name" value="Lambda_DNA-bd_dom_sf"/>
</dbReference>
<name>A0A4Q9FL70_9FLAO</name>
<organism evidence="1 2">
    <name type="scientific">Hyunsoonleella pacifica</name>
    <dbReference type="NCBI Taxonomy" id="1080224"/>
    <lineage>
        <taxon>Bacteria</taxon>
        <taxon>Pseudomonadati</taxon>
        <taxon>Bacteroidota</taxon>
        <taxon>Flavobacteriia</taxon>
        <taxon>Flavobacteriales</taxon>
        <taxon>Flavobacteriaceae</taxon>
    </lineage>
</organism>
<proteinExistence type="predicted"/>
<protein>
    <submittedName>
        <fullName evidence="1">Uncharacterized protein</fullName>
    </submittedName>
</protein>
<comment type="caution">
    <text evidence="1">The sequence shown here is derived from an EMBL/GenBank/DDBJ whole genome shotgun (WGS) entry which is preliminary data.</text>
</comment>
<dbReference type="Proteomes" id="UP000292372">
    <property type="component" value="Unassembled WGS sequence"/>
</dbReference>
<dbReference type="OrthoDB" id="1440474at2"/>
<reference evidence="1 2" key="1">
    <citation type="journal article" date="2015" name="Int. J. Syst. Evol. Microbiol.">
        <title>Hyunsoonleella pacifica sp. nov., isolated from seawater of South Pacific Gyre.</title>
        <authorList>
            <person name="Gao X."/>
            <person name="Zhang Z."/>
            <person name="Dai X."/>
            <person name="Zhang X.H."/>
        </authorList>
    </citation>
    <scope>NUCLEOTIDE SEQUENCE [LARGE SCALE GENOMIC DNA]</scope>
    <source>
        <strain evidence="1 2">SW033</strain>
    </source>
</reference>
<dbReference type="EMBL" id="SIRS01000005">
    <property type="protein sequence ID" value="TBN14394.1"/>
    <property type="molecule type" value="Genomic_DNA"/>
</dbReference>
<accession>A0A4Q9FL70</accession>
<evidence type="ECO:0000313" key="1">
    <source>
        <dbReference type="EMBL" id="TBN14394.1"/>
    </source>
</evidence>